<dbReference type="Pfam" id="PF01136">
    <property type="entry name" value="Peptidase_U32"/>
    <property type="match status" value="2"/>
</dbReference>
<dbReference type="RefSeq" id="WP_132082118.1">
    <property type="nucleotide sequence ID" value="NZ_SLUI01000010.1"/>
</dbReference>
<dbReference type="PANTHER" id="PTHR30217">
    <property type="entry name" value="PEPTIDASE U32 FAMILY"/>
    <property type="match status" value="1"/>
</dbReference>
<evidence type="ECO:0000313" key="3">
    <source>
        <dbReference type="Proteomes" id="UP000295063"/>
    </source>
</evidence>
<dbReference type="OrthoDB" id="9807498at2"/>
<dbReference type="GO" id="GO:0006508">
    <property type="term" value="P:proteolysis"/>
    <property type="evidence" value="ECO:0007669"/>
    <property type="project" value="UniProtKB-KW"/>
</dbReference>
<dbReference type="Proteomes" id="UP000295063">
    <property type="component" value="Unassembled WGS sequence"/>
</dbReference>
<evidence type="ECO:0000313" key="2">
    <source>
        <dbReference type="EMBL" id="TCL35793.1"/>
    </source>
</evidence>
<dbReference type="InterPro" id="IPR001539">
    <property type="entry name" value="Peptidase_U32"/>
</dbReference>
<organism evidence="2 3">
    <name type="scientific">Anaerospora hongkongensis</name>
    <dbReference type="NCBI Taxonomy" id="244830"/>
    <lineage>
        <taxon>Bacteria</taxon>
        <taxon>Bacillati</taxon>
        <taxon>Bacillota</taxon>
        <taxon>Negativicutes</taxon>
        <taxon>Selenomonadales</taxon>
        <taxon>Sporomusaceae</taxon>
        <taxon>Anaerospora</taxon>
    </lineage>
</organism>
<dbReference type="Pfam" id="PF12392">
    <property type="entry name" value="DUF3656"/>
    <property type="match status" value="1"/>
</dbReference>
<name>A0A4R1PYS4_9FIRM</name>
<dbReference type="GO" id="GO:0008233">
    <property type="term" value="F:peptidase activity"/>
    <property type="evidence" value="ECO:0007669"/>
    <property type="project" value="UniProtKB-KW"/>
</dbReference>
<keyword evidence="2" id="KW-0645">Protease</keyword>
<protein>
    <submittedName>
        <fullName evidence="2">Putative protease</fullName>
    </submittedName>
</protein>
<sequence>MIELLAPVGSQEALIAAVESGADAVYLGGKAFGARHYAPNFTDEELADAVRFAHLRGVFVYVTVNTLVDDSELKALQDYLVGLYNIGVDAIIVQDIGVAAIAKQVVPKLDIHASTQMTVHNLDGVQFLAEQGFKRVVLAREVSMEDIRHICKHSPIEIETFIHGALCISYSGQCLMSSLIGGRSGNRGRCAQPCRLPYTLVNKEGQDVLENCDNGEYLLSPKDMNTIELIPELIEGGIVSFKIEGRMKRAEYVAVVVDTYRRAIDSYLLNQEAYHVTDQTQRNLAQIFNRDFTTAYLKRKEGRQMMSDRRPNNRGVRIGRVLAYDSTTKTAVIKLDEALAIGDMVEFWVKVGGRVNTSVTSITVAGQPVTQAAAGVEVTIPVHGPGIRVSDRVFKTFDARLMEQARAFFNSPTAVRRIPVDVEVEAAIGRPLVIRMKDAEGYSGEAKTEFIAQAALKRPLTIDTVTKQVDRLGTTVFELKSLDCRIEGELMVPVSEINEARRKAAEALEEDRLSRFARTRLSAPRYVDLPAYKTVQPAQTQLAVMVDSLEKVKAAVENGADWVIFGGESFHHLPFTTSDYTQAVKLCRDRNVKIMLTTPRLIKEWQVPGIKQELQLFTELCPDAIGVSNIGTLHMLQEINSPVNLHGDFSLNVYNSITIDFLAKQGLSSLTLSPELNFTQIENLTARSNTSLECIVHGHLTMMISEYCAVGSYLGQLHTGTCNQACLRGQYWLKDRLDEKFPIVTDQYCRMHILNAKELNMAIHVPRFSRIGIKRIRIEAKQDSPQRVGEVTKLYRELLRQGENHYLFAPGNQERVDNSDITRGHYFRGVL</sequence>
<gene>
    <name evidence="2" type="ORF">EV210_11036</name>
</gene>
<dbReference type="InterPro" id="IPR051454">
    <property type="entry name" value="RNA/ubiquinone_mod_enzymes"/>
</dbReference>
<comment type="caution">
    <text evidence="2">The sequence shown here is derived from an EMBL/GenBank/DDBJ whole genome shotgun (WGS) entry which is preliminary data.</text>
</comment>
<dbReference type="PROSITE" id="PS01276">
    <property type="entry name" value="PEPTIDASE_U32"/>
    <property type="match status" value="1"/>
</dbReference>
<evidence type="ECO:0000259" key="1">
    <source>
        <dbReference type="Pfam" id="PF12392"/>
    </source>
</evidence>
<dbReference type="AlphaFoldDB" id="A0A4R1PYS4"/>
<accession>A0A4R1PYS4</accession>
<keyword evidence="3" id="KW-1185">Reference proteome</keyword>
<dbReference type="InterPro" id="IPR020988">
    <property type="entry name" value="Pept_U32_collagenase"/>
</dbReference>
<dbReference type="PANTHER" id="PTHR30217:SF10">
    <property type="entry name" value="23S RRNA 5-HYDROXYCYTIDINE C2501 SYNTHASE"/>
    <property type="match status" value="1"/>
</dbReference>
<reference evidence="2 3" key="1">
    <citation type="submission" date="2019-03" db="EMBL/GenBank/DDBJ databases">
        <title>Genomic Encyclopedia of Type Strains, Phase IV (KMG-IV): sequencing the most valuable type-strain genomes for metagenomic binning, comparative biology and taxonomic classification.</title>
        <authorList>
            <person name="Goeker M."/>
        </authorList>
    </citation>
    <scope>NUCLEOTIDE SEQUENCE [LARGE SCALE GENOMIC DNA]</scope>
    <source>
        <strain evidence="2 3">DSM 15969</strain>
    </source>
</reference>
<keyword evidence="2" id="KW-0378">Hydrolase</keyword>
<feature type="domain" description="Peptidase U32 collagenase" evidence="1">
    <location>
        <begin position="393"/>
        <end position="513"/>
    </location>
</feature>
<dbReference type="EMBL" id="SLUI01000010">
    <property type="protein sequence ID" value="TCL35793.1"/>
    <property type="molecule type" value="Genomic_DNA"/>
</dbReference>
<proteinExistence type="predicted"/>